<evidence type="ECO:0000313" key="9">
    <source>
        <dbReference type="Proteomes" id="UP000051658"/>
    </source>
</evidence>
<keyword evidence="5 6" id="KW-0472">Membrane</keyword>
<dbReference type="PANTHER" id="PTHR46795">
    <property type="entry name" value="ABC TRANSPORTER PERMEASE-RELATED-RELATED"/>
    <property type="match status" value="1"/>
</dbReference>
<proteinExistence type="inferred from homology"/>
<dbReference type="InterPro" id="IPR052536">
    <property type="entry name" value="ABC-4_Integral_Memb_Prot"/>
</dbReference>
<dbReference type="PATRIC" id="fig|1449336.4.peg.2163"/>
<comment type="caution">
    <text evidence="8">The sequence shown here is derived from an EMBL/GenBank/DDBJ whole genome shotgun (WGS) entry which is preliminary data.</text>
</comment>
<dbReference type="Proteomes" id="UP000051658">
    <property type="component" value="Unassembled WGS sequence"/>
</dbReference>
<dbReference type="InterPro" id="IPR003838">
    <property type="entry name" value="ABC3_permease_C"/>
</dbReference>
<comment type="subcellular location">
    <subcellularLocation>
        <location evidence="1 6">Cell membrane</location>
        <topology evidence="1 6">Multi-pass membrane protein</topology>
    </subcellularLocation>
</comment>
<dbReference type="RefSeq" id="WP_034569220.1">
    <property type="nucleotide sequence ID" value="NZ_JQBS01000035.1"/>
</dbReference>
<evidence type="ECO:0000313" key="8">
    <source>
        <dbReference type="EMBL" id="KRN54542.1"/>
    </source>
</evidence>
<feature type="transmembrane region" description="Helical" evidence="6">
    <location>
        <begin position="284"/>
        <end position="305"/>
    </location>
</feature>
<feature type="transmembrane region" description="Helical" evidence="6">
    <location>
        <begin position="583"/>
        <end position="605"/>
    </location>
</feature>
<accession>A0A0R2HQ00</accession>
<feature type="transmembrane region" description="Helical" evidence="6">
    <location>
        <begin position="103"/>
        <end position="126"/>
    </location>
</feature>
<protein>
    <recommendedName>
        <fullName evidence="7">ABC3 transporter permease C-terminal domain-containing protein</fullName>
    </recommendedName>
</protein>
<comment type="similarity">
    <text evidence="6">Belongs to the ABC-4 integral membrane protein family.</text>
</comment>
<dbReference type="PANTHER" id="PTHR46795:SF3">
    <property type="entry name" value="ABC TRANSPORTER PERMEASE"/>
    <property type="match status" value="1"/>
</dbReference>
<dbReference type="EMBL" id="JQBS01000035">
    <property type="protein sequence ID" value="KRN54542.1"/>
    <property type="molecule type" value="Genomic_DNA"/>
</dbReference>
<feature type="transmembrane region" description="Helical" evidence="6">
    <location>
        <begin position="205"/>
        <end position="223"/>
    </location>
</feature>
<dbReference type="GeneID" id="89589116"/>
<evidence type="ECO:0000256" key="6">
    <source>
        <dbReference type="PIRNR" id="PIRNR018968"/>
    </source>
</evidence>
<evidence type="ECO:0000256" key="5">
    <source>
        <dbReference type="ARBA" id="ARBA00023136"/>
    </source>
</evidence>
<sequence length="616" mass="69151">MLLKLSLSGIKSKLKDYIVLLVGLVMSSSIFYMFETLAMNDAFLKQNSMISAVSFVFQAGSVLLGIITIVYILYANTFLLSLRQKEYGMYMTLGAKKKKIGKMMFIETMILGLASIVIGIVIGIGLSQVVGQLLMHQLDFNSPNYHALYVPAMLVTIIFYLILFIVSACVNLIKLSKLSALTLIHGETKADHIVLNPKKMTIQSIISLILLAIGYFMMIKIVTFQFIGIIVALITITAGTFLFFKTALPFLVEKLKANKKISEKKINIFTFSQLSFRVNDLTKVLAMVAMLIALAVGAITVGFAFQNSTKLTLDQVSAYDIVTYNPTQKETKIMDEIQFDKKTTYHYKTDGQVTYFVSDEMKKNPPLIGESQKMEDGSFKTTFSKINEPIPENQLLNPKEVTDENSNWLNALGNISNGYDTNAEQLPIKLVSKEAFDALSQKEKQVVVGNTNNYLSYLKQFKAIYLIEKTRYPKTEYTSSKYETYTGLNSLSSGTVFMGLFLGFAFLAMMASCLMFKVLTGATSDTKRYTMLGKIGVRKSLLVASIYKEMAMIFIFPAVIGAIHVLIGMQMFKFLLPQPYYKIWVPFAIFAVIYGVYYFITVFLYKGIVLKGEEEN</sequence>
<feature type="transmembrane region" description="Helical" evidence="6">
    <location>
        <begin position="146"/>
        <end position="173"/>
    </location>
</feature>
<evidence type="ECO:0000256" key="1">
    <source>
        <dbReference type="ARBA" id="ARBA00004651"/>
    </source>
</evidence>
<dbReference type="GO" id="GO:0055085">
    <property type="term" value="P:transmembrane transport"/>
    <property type="evidence" value="ECO:0007669"/>
    <property type="project" value="UniProtKB-UniRule"/>
</dbReference>
<evidence type="ECO:0000259" key="7">
    <source>
        <dbReference type="Pfam" id="PF02687"/>
    </source>
</evidence>
<name>A0A0R2HQ00_CARDV</name>
<organism evidence="8 9">
    <name type="scientific">Carnobacterium divergens DSM 20623</name>
    <dbReference type="NCBI Taxonomy" id="1449336"/>
    <lineage>
        <taxon>Bacteria</taxon>
        <taxon>Bacillati</taxon>
        <taxon>Bacillota</taxon>
        <taxon>Bacilli</taxon>
        <taxon>Lactobacillales</taxon>
        <taxon>Carnobacteriaceae</taxon>
        <taxon>Carnobacterium</taxon>
    </lineage>
</organism>
<dbReference type="AlphaFoldDB" id="A0A0R2HQ00"/>
<feature type="transmembrane region" description="Helical" evidence="6">
    <location>
        <begin position="229"/>
        <end position="252"/>
    </location>
</feature>
<keyword evidence="9" id="KW-1185">Reference proteome</keyword>
<feature type="transmembrane region" description="Helical" evidence="6">
    <location>
        <begin position="54"/>
        <end position="82"/>
    </location>
</feature>
<keyword evidence="4 6" id="KW-1133">Transmembrane helix</keyword>
<dbReference type="eggNOG" id="COG0577">
    <property type="taxonomic scope" value="Bacteria"/>
</dbReference>
<keyword evidence="2 6" id="KW-1003">Cell membrane</keyword>
<evidence type="ECO:0000256" key="4">
    <source>
        <dbReference type="ARBA" id="ARBA00022989"/>
    </source>
</evidence>
<dbReference type="Pfam" id="PF02687">
    <property type="entry name" value="FtsX"/>
    <property type="match status" value="1"/>
</dbReference>
<feature type="transmembrane region" description="Helical" evidence="6">
    <location>
        <begin position="496"/>
        <end position="520"/>
    </location>
</feature>
<reference evidence="8 9" key="1">
    <citation type="journal article" date="2015" name="Genome Announc.">
        <title>Expanding the biotechnology potential of lactobacilli through comparative genomics of 213 strains and associated genera.</title>
        <authorList>
            <person name="Sun Z."/>
            <person name="Harris H.M."/>
            <person name="McCann A."/>
            <person name="Guo C."/>
            <person name="Argimon S."/>
            <person name="Zhang W."/>
            <person name="Yang X."/>
            <person name="Jeffery I.B."/>
            <person name="Cooney J.C."/>
            <person name="Kagawa T.F."/>
            <person name="Liu W."/>
            <person name="Song Y."/>
            <person name="Salvetti E."/>
            <person name="Wrobel A."/>
            <person name="Rasinkangas P."/>
            <person name="Parkhill J."/>
            <person name="Rea M.C."/>
            <person name="O'Sullivan O."/>
            <person name="Ritari J."/>
            <person name="Douillard F.P."/>
            <person name="Paul Ross R."/>
            <person name="Yang R."/>
            <person name="Briner A.E."/>
            <person name="Felis G.E."/>
            <person name="de Vos W.M."/>
            <person name="Barrangou R."/>
            <person name="Klaenhammer T.R."/>
            <person name="Caufield P.W."/>
            <person name="Cui Y."/>
            <person name="Zhang H."/>
            <person name="O'Toole P.W."/>
        </authorList>
    </citation>
    <scope>NUCLEOTIDE SEQUENCE [LARGE SCALE GENOMIC DNA]</scope>
    <source>
        <strain evidence="8 9">DSM 20623</strain>
    </source>
</reference>
<dbReference type="InterPro" id="IPR027022">
    <property type="entry name" value="ABC_permease_BceB-typ"/>
</dbReference>
<evidence type="ECO:0000256" key="2">
    <source>
        <dbReference type="ARBA" id="ARBA00022475"/>
    </source>
</evidence>
<gene>
    <name evidence="8" type="ORF">IV74_GL002126</name>
</gene>
<feature type="transmembrane region" description="Helical" evidence="6">
    <location>
        <begin position="541"/>
        <end position="563"/>
    </location>
</feature>
<feature type="transmembrane region" description="Helical" evidence="6">
    <location>
        <begin position="17"/>
        <end position="34"/>
    </location>
</feature>
<evidence type="ECO:0000256" key="3">
    <source>
        <dbReference type="ARBA" id="ARBA00022692"/>
    </source>
</evidence>
<dbReference type="GO" id="GO:0005886">
    <property type="term" value="C:plasma membrane"/>
    <property type="evidence" value="ECO:0007669"/>
    <property type="project" value="UniProtKB-SubCell"/>
</dbReference>
<feature type="domain" description="ABC3 transporter permease C-terminal" evidence="7">
    <location>
        <begin position="61"/>
        <end position="178"/>
    </location>
</feature>
<keyword evidence="6" id="KW-0813">Transport</keyword>
<dbReference type="PIRSF" id="PIRSF018968">
    <property type="entry name" value="ABC_permease_BceB"/>
    <property type="match status" value="1"/>
</dbReference>
<keyword evidence="3 6" id="KW-0812">Transmembrane</keyword>